<protein>
    <recommendedName>
        <fullName evidence="3">POTRA domain-containing protein</fullName>
    </recommendedName>
</protein>
<name>A0A1G2CVH4_9BACT</name>
<dbReference type="STRING" id="1798657.A2648_02720"/>
<reference evidence="1 2" key="1">
    <citation type="journal article" date="2016" name="Nat. Commun.">
        <title>Thousands of microbial genomes shed light on interconnected biogeochemical processes in an aquifer system.</title>
        <authorList>
            <person name="Anantharaman K."/>
            <person name="Brown C.T."/>
            <person name="Hug L.A."/>
            <person name="Sharon I."/>
            <person name="Castelle C.J."/>
            <person name="Probst A.J."/>
            <person name="Thomas B.C."/>
            <person name="Singh A."/>
            <person name="Wilkins M.J."/>
            <person name="Karaoz U."/>
            <person name="Brodie E.L."/>
            <person name="Williams K.H."/>
            <person name="Hubbard S.S."/>
            <person name="Banfield J.F."/>
        </authorList>
    </citation>
    <scope>NUCLEOTIDE SEQUENCE [LARGE SCALE GENOMIC DNA]</scope>
</reference>
<gene>
    <name evidence="1" type="ORF">A2648_02720</name>
</gene>
<accession>A0A1G2CVH4</accession>
<dbReference type="Proteomes" id="UP000178841">
    <property type="component" value="Unassembled WGS sequence"/>
</dbReference>
<dbReference type="EMBL" id="MHLH01000002">
    <property type="protein sequence ID" value="OGZ04730.1"/>
    <property type="molecule type" value="Genomic_DNA"/>
</dbReference>
<evidence type="ECO:0000313" key="1">
    <source>
        <dbReference type="EMBL" id="OGZ04730.1"/>
    </source>
</evidence>
<sequence>MVSILKFPSRAKRKRRIEFIKKSILFLIIVLVFFGGATFVLRYDKLSIVDVEITGTDVLNPEELKNLAINILEEKYFYLIPKKNFLLYPRSGIENSLSSSFKRISKISVGYKSLKTPRIIVVKIEERMPAYLWCGESKLVETRKPPECYFVDRDGYVFDKAPTFSENVFIILYGNLMDEEDASIGGVFLSRDDFASLSKFIYRTSSLGLISTSLIKKDDGDYDLELARAGKISFSLKDGTEKNISNLESALGTDPLKTNLATKPDALEYIDLRFGNKIFFKFR</sequence>
<comment type="caution">
    <text evidence="1">The sequence shown here is derived from an EMBL/GenBank/DDBJ whole genome shotgun (WGS) entry which is preliminary data.</text>
</comment>
<evidence type="ECO:0008006" key="3">
    <source>
        <dbReference type="Google" id="ProtNLM"/>
    </source>
</evidence>
<dbReference type="AlphaFoldDB" id="A0A1G2CVH4"/>
<evidence type="ECO:0000313" key="2">
    <source>
        <dbReference type="Proteomes" id="UP000178841"/>
    </source>
</evidence>
<proteinExistence type="predicted"/>
<organism evidence="1 2">
    <name type="scientific">Candidatus Lloydbacteria bacterium RIFCSPHIGHO2_01_FULL_41_20</name>
    <dbReference type="NCBI Taxonomy" id="1798657"/>
    <lineage>
        <taxon>Bacteria</taxon>
        <taxon>Candidatus Lloydiibacteriota</taxon>
    </lineage>
</organism>